<sequence length="388" mass="41674">MGATHSKDENPSSPQRENEHDLVITGLGTEWPCKLIGPDALRDYAVKHHSADAPWLQGLLKINAHTGIESRAVVDLWNDPRWHREDPPTAEEVDAAFRHYGVQLSKNGAVKALNDSNIPASSITHMVSVTATNAGSPGYDQTVARELGIPLGTERILLHGIGCAGGLAALRVASSLARAATYQGKPARILILACEICSIHIRAELHAASTSETVGIGPVLFSDGAAALVLCNPAGLSETTPRRFGVVDSWTGITPGTHEDMAYKVTGHGCRLSLSKHVPRLAVGSLQEPFRTLVESNSMQNASPVDFDWALHPGGIAIIKGTQKAMELPDTALEATNEIYRTRGNASSVAVLAVLDKLRFMEMRKRDVIACSFGPGLTTEMLLLRRLR</sequence>
<evidence type="ECO:0000256" key="3">
    <source>
        <dbReference type="RuleBase" id="RU003633"/>
    </source>
</evidence>
<feature type="domain" description="Chalcone/stilbene synthase N-terminal" evidence="4">
    <location>
        <begin position="26"/>
        <end position="230"/>
    </location>
</feature>
<dbReference type="PIRSF" id="PIRSF000451">
    <property type="entry name" value="PKS_III"/>
    <property type="match status" value="1"/>
</dbReference>
<keyword evidence="3" id="KW-0012">Acyltransferase</keyword>
<evidence type="ECO:0000256" key="2">
    <source>
        <dbReference type="ARBA" id="ARBA00022679"/>
    </source>
</evidence>
<comment type="similarity">
    <text evidence="1 3">Belongs to the thiolase-like superfamily. Chalcone/stilbene synthases family.</text>
</comment>
<dbReference type="InterPro" id="IPR016039">
    <property type="entry name" value="Thiolase-like"/>
</dbReference>
<dbReference type="GO" id="GO:0016747">
    <property type="term" value="F:acyltransferase activity, transferring groups other than amino-acyl groups"/>
    <property type="evidence" value="ECO:0007669"/>
    <property type="project" value="InterPro"/>
</dbReference>
<dbReference type="InterPro" id="IPR012328">
    <property type="entry name" value="Chalcone/stilbene_synt_C"/>
</dbReference>
<dbReference type="OrthoDB" id="329835at2759"/>
<dbReference type="EMBL" id="ML732332">
    <property type="protein sequence ID" value="KAB8069660.1"/>
    <property type="molecule type" value="Genomic_DNA"/>
</dbReference>
<evidence type="ECO:0000259" key="5">
    <source>
        <dbReference type="Pfam" id="PF02797"/>
    </source>
</evidence>
<accession>A0A5N5WR41</accession>
<organism evidence="6 7">
    <name type="scientific">Aspergillus leporis</name>
    <dbReference type="NCBI Taxonomy" id="41062"/>
    <lineage>
        <taxon>Eukaryota</taxon>
        <taxon>Fungi</taxon>
        <taxon>Dikarya</taxon>
        <taxon>Ascomycota</taxon>
        <taxon>Pezizomycotina</taxon>
        <taxon>Eurotiomycetes</taxon>
        <taxon>Eurotiomycetidae</taxon>
        <taxon>Eurotiales</taxon>
        <taxon>Aspergillaceae</taxon>
        <taxon>Aspergillus</taxon>
        <taxon>Aspergillus subgen. Circumdati</taxon>
    </lineage>
</organism>
<dbReference type="GO" id="GO:0030639">
    <property type="term" value="P:polyketide biosynthetic process"/>
    <property type="evidence" value="ECO:0007669"/>
    <property type="project" value="TreeGrafter"/>
</dbReference>
<dbReference type="Pfam" id="PF00195">
    <property type="entry name" value="Chal_sti_synt_N"/>
    <property type="match status" value="1"/>
</dbReference>
<dbReference type="Proteomes" id="UP000326565">
    <property type="component" value="Unassembled WGS sequence"/>
</dbReference>
<keyword evidence="7" id="KW-1185">Reference proteome</keyword>
<dbReference type="Gene3D" id="3.40.47.10">
    <property type="match status" value="2"/>
</dbReference>
<dbReference type="SUPFAM" id="SSF53901">
    <property type="entry name" value="Thiolase-like"/>
    <property type="match status" value="2"/>
</dbReference>
<evidence type="ECO:0000313" key="6">
    <source>
        <dbReference type="EMBL" id="KAB8069660.1"/>
    </source>
</evidence>
<name>A0A5N5WR41_9EURO</name>
<dbReference type="AlphaFoldDB" id="A0A5N5WR41"/>
<proteinExistence type="inferred from homology"/>
<evidence type="ECO:0000256" key="1">
    <source>
        <dbReference type="ARBA" id="ARBA00005531"/>
    </source>
</evidence>
<dbReference type="PANTHER" id="PTHR11877:SF46">
    <property type="entry name" value="TYPE III POLYKETIDE SYNTHASE A"/>
    <property type="match status" value="1"/>
</dbReference>
<dbReference type="InterPro" id="IPR011141">
    <property type="entry name" value="Polyketide_synthase_type-III"/>
</dbReference>
<protein>
    <submittedName>
        <fullName evidence="6">Chalcone synthase B</fullName>
    </submittedName>
</protein>
<dbReference type="InterPro" id="IPR001099">
    <property type="entry name" value="Chalcone/stilbene_synt_N"/>
</dbReference>
<gene>
    <name evidence="6" type="ORF">BDV29DRAFT_198533</name>
</gene>
<dbReference type="PANTHER" id="PTHR11877">
    <property type="entry name" value="HYDROXYMETHYLGLUTARYL-COA SYNTHASE"/>
    <property type="match status" value="1"/>
</dbReference>
<dbReference type="Pfam" id="PF02797">
    <property type="entry name" value="Chal_sti_synt_C"/>
    <property type="match status" value="1"/>
</dbReference>
<evidence type="ECO:0000313" key="7">
    <source>
        <dbReference type="Proteomes" id="UP000326565"/>
    </source>
</evidence>
<reference evidence="6 7" key="1">
    <citation type="submission" date="2019-04" db="EMBL/GenBank/DDBJ databases">
        <title>Friends and foes A comparative genomics study of 23 Aspergillus species from section Flavi.</title>
        <authorList>
            <consortium name="DOE Joint Genome Institute"/>
            <person name="Kjaerbolling I."/>
            <person name="Vesth T."/>
            <person name="Frisvad J.C."/>
            <person name="Nybo J.L."/>
            <person name="Theobald S."/>
            <person name="Kildgaard S."/>
            <person name="Isbrandt T."/>
            <person name="Kuo A."/>
            <person name="Sato A."/>
            <person name="Lyhne E.K."/>
            <person name="Kogle M.E."/>
            <person name="Wiebenga A."/>
            <person name="Kun R.S."/>
            <person name="Lubbers R.J."/>
            <person name="Makela M.R."/>
            <person name="Barry K."/>
            <person name="Chovatia M."/>
            <person name="Clum A."/>
            <person name="Daum C."/>
            <person name="Haridas S."/>
            <person name="He G."/>
            <person name="LaButti K."/>
            <person name="Lipzen A."/>
            <person name="Mondo S."/>
            <person name="Riley R."/>
            <person name="Salamov A."/>
            <person name="Simmons B.A."/>
            <person name="Magnuson J.K."/>
            <person name="Henrissat B."/>
            <person name="Mortensen U.H."/>
            <person name="Larsen T.O."/>
            <person name="Devries R.P."/>
            <person name="Grigoriev I.V."/>
            <person name="Machida M."/>
            <person name="Baker S.E."/>
            <person name="Andersen M.R."/>
        </authorList>
    </citation>
    <scope>NUCLEOTIDE SEQUENCE [LARGE SCALE GENOMIC DNA]</scope>
    <source>
        <strain evidence="6 7">CBS 151.66</strain>
    </source>
</reference>
<keyword evidence="2 3" id="KW-0808">Transferase</keyword>
<evidence type="ECO:0000259" key="4">
    <source>
        <dbReference type="Pfam" id="PF00195"/>
    </source>
</evidence>
<feature type="domain" description="Chalcone/stilbene synthase C-terminal" evidence="5">
    <location>
        <begin position="252"/>
        <end position="386"/>
    </location>
</feature>